<dbReference type="GO" id="GO:0046872">
    <property type="term" value="F:metal ion binding"/>
    <property type="evidence" value="ECO:0007669"/>
    <property type="project" value="UniProtKB-KW"/>
</dbReference>
<dbReference type="PANTHER" id="PTHR13723">
    <property type="entry name" value="ADAMTS A DISINTEGRIN AND METALLOPROTEASE WITH THROMBOSPONDIN MOTIFS PROTEASE"/>
    <property type="match status" value="1"/>
</dbReference>
<feature type="region of interest" description="Disordered" evidence="17">
    <location>
        <begin position="261"/>
        <end position="285"/>
    </location>
</feature>
<evidence type="ECO:0000256" key="6">
    <source>
        <dbReference type="ARBA" id="ARBA00022729"/>
    </source>
</evidence>
<evidence type="ECO:0000256" key="4">
    <source>
        <dbReference type="ARBA" id="ARBA00022670"/>
    </source>
</evidence>
<evidence type="ECO:0000256" key="1">
    <source>
        <dbReference type="ARBA" id="ARBA00004498"/>
    </source>
</evidence>
<feature type="binding site" evidence="14 16">
    <location>
        <position position="252"/>
    </location>
    <ligand>
        <name>Zn(2+)</name>
        <dbReference type="ChEBI" id="CHEBI:29105"/>
        <note>catalytic</note>
    </ligand>
</feature>
<dbReference type="OrthoDB" id="412680at2759"/>
<keyword evidence="5 14" id="KW-0479">Metal-binding</keyword>
<dbReference type="Pfam" id="PF05986">
    <property type="entry name" value="ADAMTS_spacer1"/>
    <property type="match status" value="1"/>
</dbReference>
<evidence type="ECO:0000256" key="2">
    <source>
        <dbReference type="ARBA" id="ARBA00022525"/>
    </source>
</evidence>
<keyword evidence="7" id="KW-0677">Repeat</keyword>
<feature type="binding site" evidence="14 16">
    <location>
        <position position="256"/>
    </location>
    <ligand>
        <name>Zn(2+)</name>
        <dbReference type="ChEBI" id="CHEBI:29105"/>
        <note>catalytic</note>
    </ligand>
</feature>
<keyword evidence="2" id="KW-0964">Secreted</keyword>
<accession>A0A8J2R9D8</accession>
<feature type="binding site" evidence="14">
    <location>
        <position position="314"/>
    </location>
    <ligand>
        <name>Ca(2+)</name>
        <dbReference type="ChEBI" id="CHEBI:29108"/>
        <label>2</label>
    </ligand>
</feature>
<feature type="disulfide bond" evidence="15">
    <location>
        <begin position="230"/>
        <end position="311"/>
    </location>
</feature>
<dbReference type="Gene3D" id="3.40.390.10">
    <property type="entry name" value="Collagenase (Catalytic Domain)"/>
    <property type="match status" value="1"/>
</dbReference>
<feature type="binding site" evidence="14">
    <location>
        <position position="311"/>
    </location>
    <ligand>
        <name>Ca(2+)</name>
        <dbReference type="ChEBI" id="CHEBI:29108"/>
        <label>1</label>
    </ligand>
</feature>
<dbReference type="InterPro" id="IPR041645">
    <property type="entry name" value="ADAMTS_CR_2"/>
</dbReference>
<keyword evidence="11 15" id="KW-1015">Disulfide bond</keyword>
<dbReference type="FunFam" id="3.40.390.10:FF:000001">
    <property type="entry name" value="A disintegrin and metalloproteinase with thrombospondin motifs 1"/>
    <property type="match status" value="1"/>
</dbReference>
<proteinExistence type="predicted"/>
<keyword evidence="10" id="KW-0482">Metalloprotease</keyword>
<dbReference type="InterPro" id="IPR036383">
    <property type="entry name" value="TSP1_rpt_sf"/>
</dbReference>
<sequence length="836" mass="93445">MTGYVAIGGEEYIIEPIKGHRNASADEAPDQREHPHLIYKRSALSAADEKANSRNDDDGHGTCGNDESVEMALRQREKWQETQSSKLLERGQHAIRKRSVSLERNVETLVVADQKMTEFYSNEDIETYILTVMNMVSALYRDASIGNAINIVMVRLMLLENESLEDGLDISHHADNTLKSFCKWQATINPETDDHPNHHDVAILLTRYNICTRVNEPCSTLGLAEVAGMCQSYRSCSVNEDTGLSLAYTVAHELGHNFGANHDGPTNGCEPSSGDQHVMSPQLSSDAGPIVWSNCSRKDITRFLDRNWGTCLEDPPSDHEFHYPELPPGAMYNVDHQCRLQYGPEAMHCAGMDEVKVCQTLWCKLPDNRCVTRLEPAAPGTSCAKHKWCSNGQCVQMGDRPQLIDGEWGEWGPWSDCTRTCGAGLASSARLCDNPAPAHGGKYCVGERRRYRVCNLDPCPADGPSYRAVQCSAFDATPYKGDNHTWLPVQMKSAPCQLHCKPEGQFFSVMLSDSVVDGTPCNPGTRDMCINGVCRRVACDWGIDSTAQEDRCGVCHGDGTQCNTIRGNYTEPDGIDYIEMVVIPKGARNIRLVEADEAANYIAIQSVETNEYYLNGQWTVQWSGEYRAGFTLIYYRREGELEEVHIPGPSLEDLRFLSDFIRLLECQQNPCMEWVLTPWSPCSSTCGSGIKKRDVKCPEQDMCNPDSRPNESMNCTERPCIDWVPGPWSSCSATCGGGHQFRAAQCMDRRTSSPTEGCDALEKPRQRQRCANDPCSRSHHSQHSIQQEVKERQRACQDKLDSKLCASLKHMCGIYYFKVSKCCRTCRKYTGAHQSH</sequence>
<feature type="binding site" evidence="14">
    <location>
        <position position="193"/>
    </location>
    <ligand>
        <name>Ca(2+)</name>
        <dbReference type="ChEBI" id="CHEBI:29108"/>
        <label>2</label>
    </ligand>
</feature>
<feature type="binding site" evidence="14 16">
    <location>
        <position position="262"/>
    </location>
    <ligand>
        <name>Zn(2+)</name>
        <dbReference type="ChEBI" id="CHEBI:29105"/>
        <note>catalytic</note>
    </ligand>
</feature>
<feature type="disulfide bond" evidence="15">
    <location>
        <begin position="358"/>
        <end position="389"/>
    </location>
</feature>
<dbReference type="FunFam" id="2.20.100.10:FF:000005">
    <property type="entry name" value="ADAM metallopeptidase with thrombospondin type 1 motif 9"/>
    <property type="match status" value="1"/>
</dbReference>
<keyword evidence="20" id="KW-1185">Reference proteome</keyword>
<feature type="binding site" evidence="14">
    <location>
        <position position="107"/>
    </location>
    <ligand>
        <name>Ca(2+)</name>
        <dbReference type="ChEBI" id="CHEBI:29108"/>
        <label>1</label>
    </ligand>
</feature>
<dbReference type="InterPro" id="IPR045371">
    <property type="entry name" value="ADAMTS_CR_3"/>
</dbReference>
<dbReference type="GO" id="GO:0004222">
    <property type="term" value="F:metalloendopeptidase activity"/>
    <property type="evidence" value="ECO:0007669"/>
    <property type="project" value="InterPro"/>
</dbReference>
<dbReference type="Gene3D" id="2.20.100.10">
    <property type="entry name" value="Thrombospondin type-1 (TSP1) repeat"/>
    <property type="match status" value="3"/>
</dbReference>
<feature type="disulfide bond" evidence="15">
    <location>
        <begin position="383"/>
        <end position="394"/>
    </location>
</feature>
<dbReference type="Gene3D" id="3.40.1620.60">
    <property type="match status" value="1"/>
</dbReference>
<evidence type="ECO:0000313" key="20">
    <source>
        <dbReference type="Proteomes" id="UP000789390"/>
    </source>
</evidence>
<evidence type="ECO:0000256" key="16">
    <source>
        <dbReference type="PROSITE-ProRule" id="PRU00276"/>
    </source>
</evidence>
<feature type="region of interest" description="Disordered" evidence="17">
    <location>
        <begin position="21"/>
        <end position="66"/>
    </location>
</feature>
<dbReference type="PROSITE" id="PS50092">
    <property type="entry name" value="TSP1"/>
    <property type="match status" value="3"/>
</dbReference>
<comment type="subcellular location">
    <subcellularLocation>
        <location evidence="1">Secreted</location>
        <location evidence="1">Extracellular space</location>
        <location evidence="1">Extracellular matrix</location>
    </subcellularLocation>
</comment>
<dbReference type="AlphaFoldDB" id="A0A8J2R9D8"/>
<dbReference type="Pfam" id="PF00090">
    <property type="entry name" value="TSP_1"/>
    <property type="match status" value="1"/>
</dbReference>
<evidence type="ECO:0000256" key="15">
    <source>
        <dbReference type="PIRSR" id="PIRSR613273-3"/>
    </source>
</evidence>
<keyword evidence="3" id="KW-0272">Extracellular matrix</keyword>
<keyword evidence="14" id="KW-0106">Calcium</keyword>
<evidence type="ECO:0000256" key="17">
    <source>
        <dbReference type="SAM" id="MobiDB-lite"/>
    </source>
</evidence>
<dbReference type="GO" id="GO:0006508">
    <property type="term" value="P:proteolysis"/>
    <property type="evidence" value="ECO:0007669"/>
    <property type="project" value="UniProtKB-KW"/>
</dbReference>
<comment type="caution">
    <text evidence="16">Lacks conserved residue(s) required for the propagation of feature annotation.</text>
</comment>
<evidence type="ECO:0000256" key="7">
    <source>
        <dbReference type="ARBA" id="ARBA00022737"/>
    </source>
</evidence>
<feature type="active site" evidence="13 16">
    <location>
        <position position="253"/>
    </location>
</feature>
<dbReference type="InterPro" id="IPR000884">
    <property type="entry name" value="TSP1_rpt"/>
</dbReference>
<dbReference type="EMBL" id="CAKKLH010000018">
    <property type="protein sequence ID" value="CAH0099396.1"/>
    <property type="molecule type" value="Genomic_DNA"/>
</dbReference>
<gene>
    <name evidence="19" type="ORF">DGAL_LOCUS1530</name>
</gene>
<evidence type="ECO:0000256" key="13">
    <source>
        <dbReference type="PIRSR" id="PIRSR613273-1"/>
    </source>
</evidence>
<dbReference type="Pfam" id="PF19030">
    <property type="entry name" value="TSP1_ADAMTS"/>
    <property type="match status" value="2"/>
</dbReference>
<feature type="disulfide bond" evidence="15">
    <location>
        <begin position="338"/>
        <end position="363"/>
    </location>
</feature>
<dbReference type="FunFam" id="2.20.100.10:FF:000006">
    <property type="entry name" value="A disintegrin and metalloproteinase with thrombospondin motifs 1"/>
    <property type="match status" value="1"/>
</dbReference>
<dbReference type="InterPro" id="IPR024079">
    <property type="entry name" value="MetalloPept_cat_dom_sf"/>
</dbReference>
<evidence type="ECO:0000256" key="8">
    <source>
        <dbReference type="ARBA" id="ARBA00022801"/>
    </source>
</evidence>
<dbReference type="Pfam" id="PF01421">
    <property type="entry name" value="Reprolysin"/>
    <property type="match status" value="1"/>
</dbReference>
<dbReference type="InterPro" id="IPR050439">
    <property type="entry name" value="ADAMTS_ADAMTS-like"/>
</dbReference>
<feature type="disulfide bond" evidence="15">
    <location>
        <begin position="182"/>
        <end position="236"/>
    </location>
</feature>
<comment type="caution">
    <text evidence="19">The sequence shown here is derived from an EMBL/GenBank/DDBJ whole genome shotgun (WGS) entry which is preliminary data.</text>
</comment>
<evidence type="ECO:0000256" key="9">
    <source>
        <dbReference type="ARBA" id="ARBA00022833"/>
    </source>
</evidence>
<feature type="binding site" evidence="14">
    <location>
        <position position="193"/>
    </location>
    <ligand>
        <name>Ca(2+)</name>
        <dbReference type="ChEBI" id="CHEBI:29108"/>
        <label>1</label>
    </ligand>
</feature>
<feature type="binding site" evidence="14">
    <location>
        <position position="107"/>
    </location>
    <ligand>
        <name>Ca(2+)</name>
        <dbReference type="ChEBI" id="CHEBI:29108"/>
        <label>2</label>
    </ligand>
</feature>
<keyword evidence="9 14" id="KW-0862">Zinc</keyword>
<evidence type="ECO:0000259" key="18">
    <source>
        <dbReference type="PROSITE" id="PS50215"/>
    </source>
</evidence>
<reference evidence="19" key="1">
    <citation type="submission" date="2021-11" db="EMBL/GenBank/DDBJ databases">
        <authorList>
            <person name="Schell T."/>
        </authorList>
    </citation>
    <scope>NUCLEOTIDE SEQUENCE</scope>
    <source>
        <strain evidence="19">M5</strain>
    </source>
</reference>
<comment type="cofactor">
    <cofactor evidence="14">
        <name>Zn(2+)</name>
        <dbReference type="ChEBI" id="CHEBI:29105"/>
    </cofactor>
    <text evidence="14">Binds 1 zinc ion per subunit.</text>
</comment>
<dbReference type="InterPro" id="IPR001590">
    <property type="entry name" value="Peptidase_M12B"/>
</dbReference>
<dbReference type="InterPro" id="IPR010294">
    <property type="entry name" value="ADAMTS_spacer1"/>
</dbReference>
<dbReference type="Pfam" id="PF19236">
    <property type="entry name" value="ADAMTS_CR_3"/>
    <property type="match status" value="1"/>
</dbReference>
<dbReference type="GO" id="GO:0030198">
    <property type="term" value="P:extracellular matrix organization"/>
    <property type="evidence" value="ECO:0007669"/>
    <property type="project" value="InterPro"/>
</dbReference>
<feature type="compositionally biased region" description="Basic and acidic residues" evidence="17">
    <location>
        <begin position="47"/>
        <end position="60"/>
    </location>
</feature>
<dbReference type="Proteomes" id="UP000789390">
    <property type="component" value="Unassembled WGS sequence"/>
</dbReference>
<name>A0A8J2R9D8_9CRUS</name>
<keyword evidence="8" id="KW-0378">Hydrolase</keyword>
<feature type="binding site" evidence="14">
    <location>
        <position position="314"/>
    </location>
    <ligand>
        <name>Ca(2+)</name>
        <dbReference type="ChEBI" id="CHEBI:29108"/>
        <label>1</label>
    </ligand>
</feature>
<dbReference type="CDD" id="cd04273">
    <property type="entry name" value="ZnMc_ADAMTS_like"/>
    <property type="match status" value="1"/>
</dbReference>
<dbReference type="SMART" id="SM00209">
    <property type="entry name" value="TSP1"/>
    <property type="match status" value="3"/>
</dbReference>
<dbReference type="Gene3D" id="2.60.120.830">
    <property type="match status" value="1"/>
</dbReference>
<feature type="domain" description="Peptidase M12B" evidence="18">
    <location>
        <begin position="104"/>
        <end position="316"/>
    </location>
</feature>
<evidence type="ECO:0000313" key="19">
    <source>
        <dbReference type="EMBL" id="CAH0099396.1"/>
    </source>
</evidence>
<evidence type="ECO:0000256" key="14">
    <source>
        <dbReference type="PIRSR" id="PIRSR613273-2"/>
    </source>
</evidence>
<dbReference type="InterPro" id="IPR013273">
    <property type="entry name" value="ADAMTS/ADAMTS-like"/>
</dbReference>
<evidence type="ECO:0000256" key="3">
    <source>
        <dbReference type="ARBA" id="ARBA00022530"/>
    </source>
</evidence>
<feature type="disulfide bond" evidence="15">
    <location>
        <begin position="417"/>
        <end position="454"/>
    </location>
</feature>
<evidence type="ECO:0000256" key="10">
    <source>
        <dbReference type="ARBA" id="ARBA00023049"/>
    </source>
</evidence>
<dbReference type="SUPFAM" id="SSF55486">
    <property type="entry name" value="Metalloproteases ('zincins'), catalytic domain"/>
    <property type="match status" value="1"/>
</dbReference>
<dbReference type="Pfam" id="PF17771">
    <property type="entry name" value="ADAMTS_CR_2"/>
    <property type="match status" value="1"/>
</dbReference>
<keyword evidence="6" id="KW-0732">Signal</keyword>
<dbReference type="PRINTS" id="PR01857">
    <property type="entry name" value="ADAMTSFAMILY"/>
</dbReference>
<evidence type="ECO:0000256" key="11">
    <source>
        <dbReference type="ARBA" id="ARBA00023157"/>
    </source>
</evidence>
<feature type="binding site" evidence="14">
    <location>
        <position position="200"/>
    </location>
    <ligand>
        <name>Ca(2+)</name>
        <dbReference type="ChEBI" id="CHEBI:29108"/>
        <label>1</label>
    </ligand>
</feature>
<feature type="disulfide bond" evidence="15">
    <location>
        <begin position="421"/>
        <end position="459"/>
    </location>
</feature>
<dbReference type="PANTHER" id="PTHR13723:SF200">
    <property type="entry name" value="ADAM METALLOPEPTIDASE WITH THROMBOSPONDIN TYPE 1 MOTIF B, ISOFORM B"/>
    <property type="match status" value="1"/>
</dbReference>
<feature type="disulfide bond" evidence="15">
    <location>
        <begin position="349"/>
        <end position="370"/>
    </location>
</feature>
<keyword evidence="4" id="KW-0645">Protease</keyword>
<feature type="disulfide bond" evidence="15">
    <location>
        <begin position="269"/>
        <end position="295"/>
    </location>
</feature>
<dbReference type="SUPFAM" id="SSF82895">
    <property type="entry name" value="TSP-1 type 1 repeat"/>
    <property type="match status" value="3"/>
</dbReference>
<feature type="compositionally biased region" description="Polar residues" evidence="17">
    <location>
        <begin position="269"/>
        <end position="285"/>
    </location>
</feature>
<dbReference type="PROSITE" id="PS50215">
    <property type="entry name" value="ADAM_MEPRO"/>
    <property type="match status" value="1"/>
</dbReference>
<feature type="disulfide bond" evidence="15">
    <location>
        <begin position="211"/>
        <end position="218"/>
    </location>
</feature>
<keyword evidence="12" id="KW-0325">Glycoprotein</keyword>
<protein>
    <recommendedName>
        <fullName evidence="18">Peptidase M12B domain-containing protein</fullName>
    </recommendedName>
</protein>
<evidence type="ECO:0000256" key="12">
    <source>
        <dbReference type="ARBA" id="ARBA00023180"/>
    </source>
</evidence>
<organism evidence="19 20">
    <name type="scientific">Daphnia galeata</name>
    <dbReference type="NCBI Taxonomy" id="27404"/>
    <lineage>
        <taxon>Eukaryota</taxon>
        <taxon>Metazoa</taxon>
        <taxon>Ecdysozoa</taxon>
        <taxon>Arthropoda</taxon>
        <taxon>Crustacea</taxon>
        <taxon>Branchiopoda</taxon>
        <taxon>Diplostraca</taxon>
        <taxon>Cladocera</taxon>
        <taxon>Anomopoda</taxon>
        <taxon>Daphniidae</taxon>
        <taxon>Daphnia</taxon>
    </lineage>
</organism>
<feature type="disulfide bond" evidence="15">
    <location>
        <begin position="432"/>
        <end position="444"/>
    </location>
</feature>
<dbReference type="GO" id="GO:0031012">
    <property type="term" value="C:extracellular matrix"/>
    <property type="evidence" value="ECO:0007669"/>
    <property type="project" value="TreeGrafter"/>
</dbReference>
<evidence type="ECO:0000256" key="5">
    <source>
        <dbReference type="ARBA" id="ARBA00022723"/>
    </source>
</evidence>